<keyword evidence="4" id="KW-1185">Reference proteome</keyword>
<protein>
    <recommendedName>
        <fullName evidence="5">F5/8 type C domain-containing protein</fullName>
    </recommendedName>
</protein>
<dbReference type="InterPro" id="IPR011009">
    <property type="entry name" value="Kinase-like_dom_sf"/>
</dbReference>
<feature type="compositionally biased region" description="Basic and acidic residues" evidence="1">
    <location>
        <begin position="259"/>
        <end position="269"/>
    </location>
</feature>
<organism evidence="3 4">
    <name type="scientific">Blastococcus haudaquaticus</name>
    <dbReference type="NCBI Taxonomy" id="1938745"/>
    <lineage>
        <taxon>Bacteria</taxon>
        <taxon>Bacillati</taxon>
        <taxon>Actinomycetota</taxon>
        <taxon>Actinomycetes</taxon>
        <taxon>Geodermatophilales</taxon>
        <taxon>Geodermatophilaceae</taxon>
        <taxon>Blastococcus</taxon>
    </lineage>
</organism>
<evidence type="ECO:0000256" key="2">
    <source>
        <dbReference type="SAM" id="Phobius"/>
    </source>
</evidence>
<keyword evidence="2" id="KW-0812">Transmembrane</keyword>
<dbReference type="Gene3D" id="1.10.510.10">
    <property type="entry name" value="Transferase(Phosphotransferase) domain 1"/>
    <property type="match status" value="1"/>
</dbReference>
<dbReference type="EMBL" id="OCNK01000001">
    <property type="protein sequence ID" value="SOD95517.1"/>
    <property type="molecule type" value="Genomic_DNA"/>
</dbReference>
<dbReference type="Gene3D" id="2.60.120.260">
    <property type="entry name" value="Galactose-binding domain-like"/>
    <property type="match status" value="1"/>
</dbReference>
<dbReference type="SUPFAM" id="SSF56112">
    <property type="entry name" value="Protein kinase-like (PK-like)"/>
    <property type="match status" value="1"/>
</dbReference>
<evidence type="ECO:0000313" key="3">
    <source>
        <dbReference type="EMBL" id="SOD95517.1"/>
    </source>
</evidence>
<accession>A0A286GJ04</accession>
<dbReference type="SUPFAM" id="SSF49785">
    <property type="entry name" value="Galactose-binding domain-like"/>
    <property type="match status" value="1"/>
</dbReference>
<proteinExistence type="predicted"/>
<feature type="region of interest" description="Disordered" evidence="1">
    <location>
        <begin position="325"/>
        <end position="344"/>
    </location>
</feature>
<name>A0A286GJ04_9ACTN</name>
<dbReference type="Gene3D" id="3.30.200.20">
    <property type="entry name" value="Phosphorylase Kinase, domain 1"/>
    <property type="match status" value="1"/>
</dbReference>
<feature type="region of interest" description="Disordered" evidence="1">
    <location>
        <begin position="1"/>
        <end position="25"/>
    </location>
</feature>
<evidence type="ECO:0000313" key="4">
    <source>
        <dbReference type="Proteomes" id="UP000219482"/>
    </source>
</evidence>
<evidence type="ECO:0008006" key="5">
    <source>
        <dbReference type="Google" id="ProtNLM"/>
    </source>
</evidence>
<keyword evidence="2" id="KW-1133">Transmembrane helix</keyword>
<dbReference type="AlphaFoldDB" id="A0A286GJ04"/>
<keyword evidence="2" id="KW-0472">Membrane</keyword>
<feature type="transmembrane region" description="Helical" evidence="2">
    <location>
        <begin position="378"/>
        <end position="398"/>
    </location>
</feature>
<feature type="region of interest" description="Disordered" evidence="1">
    <location>
        <begin position="350"/>
        <end position="370"/>
    </location>
</feature>
<reference evidence="4" key="1">
    <citation type="submission" date="2017-09" db="EMBL/GenBank/DDBJ databases">
        <authorList>
            <person name="Varghese N."/>
            <person name="Submissions S."/>
        </authorList>
    </citation>
    <scope>NUCLEOTIDE SEQUENCE [LARGE SCALE GENOMIC DNA]</scope>
    <source>
        <strain evidence="4">DSM 44270</strain>
    </source>
</reference>
<sequence>MSMTSTTTGLPDRYRPLDQVGADEPTPTGVIQCWRAKDRVLNRDVAIRVHTPAGPAAHGWISRALTAGGLATPALAMVYDASEGTGDPQVPGGAAYVVNEWIDGETLAERLTRGPMPDREVRTVLRRLAEGVAEAHRVGLAVGGLTPDNVVLRPNGLVGLRAVPAATGTIDGDIAALGALLEVCLTGLDPSRPGTRKLTGPSDLVALVRRARSTEPGQGLSSVAAMASLLAERSRPGPMSAAARAEETDSGWLRRLRDRRPDQVSDHPVDGAPLNTVAADGDAVPLDRETLPPVPPVRPVTDTAVAPAALGGDTIAAGSVAPSGGAYAGSASPAPPARYDDEPFQVLDDDRGYDHHPYDEPATGEDDLDEDGAKRHKLVVVGLPLLALLVVIGLAWWFGKGVISVADGVDETPGSTPSISAPAQETDGGGVAAGEAVAIAGGDVFDPQGDGDPDHPEDVPLAFDDDAATSWTTYEYRGSPAFGNLKDGVGLVLDLGSAQELAAVGVEGSPGATVEIRTGDSADGDIDSFEVAADGELEQQTEFAFDEPVSARYVLVWITGLVPSEGGFSAELAEVTVKAAG</sequence>
<feature type="compositionally biased region" description="Basic and acidic residues" evidence="1">
    <location>
        <begin position="350"/>
        <end position="359"/>
    </location>
</feature>
<evidence type="ECO:0000256" key="1">
    <source>
        <dbReference type="SAM" id="MobiDB-lite"/>
    </source>
</evidence>
<gene>
    <name evidence="3" type="ORF">SAMN06272739_1237</name>
</gene>
<dbReference type="InterPro" id="IPR008979">
    <property type="entry name" value="Galactose-bd-like_sf"/>
</dbReference>
<dbReference type="Proteomes" id="UP000219482">
    <property type="component" value="Unassembled WGS sequence"/>
</dbReference>
<feature type="region of interest" description="Disordered" evidence="1">
    <location>
        <begin position="259"/>
        <end position="278"/>
    </location>
</feature>